<sequence length="201" mass="22100">MLFLPVVTLFSCLSGALGFTLARDVSRPFLRRSQGPSSSRSWVTMEAEPMQMWLTVRELGTFKFDIDAVQVPVKEFGDIEIRPGHEKVLVSLDDFGIIKINGRPAGGQVPPDTKGKLIEQGDNKWSIVVKNGGAVVGPGYFMAFVEGCEDLSKYNKEEVKADYAAVAGKLSQQTSDMTGDQKKFEVKKLRTILKVLDPSAL</sequence>
<dbReference type="EMBL" id="CDMZ01005716">
    <property type="protein sequence ID" value="CEM53678.1"/>
    <property type="molecule type" value="Genomic_DNA"/>
</dbReference>
<evidence type="ECO:0000313" key="2">
    <source>
        <dbReference type="EMBL" id="CEM53678.1"/>
    </source>
</evidence>
<reference evidence="2" key="1">
    <citation type="submission" date="2014-11" db="EMBL/GenBank/DDBJ databases">
        <authorList>
            <person name="Otto D Thomas"/>
            <person name="Naeem Raeece"/>
        </authorList>
    </citation>
    <scope>NUCLEOTIDE SEQUENCE</scope>
</reference>
<gene>
    <name evidence="2" type="ORF">Cvel_12164</name>
</gene>
<feature type="chain" id="PRO_5005192295" description="ATP synthase F1 complex delta/epsilon subunit N-terminal domain-containing protein" evidence="1">
    <location>
        <begin position="19"/>
        <end position="201"/>
    </location>
</feature>
<dbReference type="AlphaFoldDB" id="A0A0G4I951"/>
<dbReference type="InterPro" id="IPR036771">
    <property type="entry name" value="ATPsynth_dsu/esu_N"/>
</dbReference>
<protein>
    <recommendedName>
        <fullName evidence="3">ATP synthase F1 complex delta/epsilon subunit N-terminal domain-containing protein</fullName>
    </recommendedName>
</protein>
<dbReference type="Gene3D" id="2.60.15.10">
    <property type="entry name" value="F0F1 ATP synthase delta/epsilon subunit, N-terminal"/>
    <property type="match status" value="1"/>
</dbReference>
<accession>A0A0G4I951</accession>
<dbReference type="VEuPathDB" id="CryptoDB:Cvel_12164"/>
<organism evidence="2">
    <name type="scientific">Chromera velia CCMP2878</name>
    <dbReference type="NCBI Taxonomy" id="1169474"/>
    <lineage>
        <taxon>Eukaryota</taxon>
        <taxon>Sar</taxon>
        <taxon>Alveolata</taxon>
        <taxon>Colpodellida</taxon>
        <taxon>Chromeraceae</taxon>
        <taxon>Chromera</taxon>
    </lineage>
</organism>
<feature type="signal peptide" evidence="1">
    <location>
        <begin position="1"/>
        <end position="18"/>
    </location>
</feature>
<keyword evidence="1" id="KW-0732">Signal</keyword>
<name>A0A0G4I951_9ALVE</name>
<evidence type="ECO:0008006" key="3">
    <source>
        <dbReference type="Google" id="ProtNLM"/>
    </source>
</evidence>
<proteinExistence type="predicted"/>
<evidence type="ECO:0000256" key="1">
    <source>
        <dbReference type="SAM" id="SignalP"/>
    </source>
</evidence>